<dbReference type="PROSITE" id="PS50126">
    <property type="entry name" value="S1"/>
    <property type="match status" value="1"/>
</dbReference>
<sequence>MDCKQLIRDLENIEVKHIYREPNKRADHLAELGRDSPQGFDFDEFSNTQLRETPENDKFQKIDELELLGGGNLKDGGSNSESSVEQDSDDKVPVEYYQPKPGDFVEVLPLNDKEVDYLLFDVERDAEEFMVRGKMGIVKNEDAINGQLMPARPVVDPATVLFAEVLGGTLSGRPLLSTRRFFRRIVWHRVRQGLQAFLPKAELMNRVNSFTELKEDEILHLQEGTLLEGTVRKIFPYGAQIRIGETNRSGLLHISNISQVKITSVKDVLAVDEKVKVPVVKKMFPNKKSLSIAELENESGLFMTNKERVFSEAEVMAKKFRQKLPAL</sequence>
<protein>
    <submittedName>
        <fullName evidence="3">S1 domain</fullName>
    </submittedName>
</protein>
<dbReference type="PANTHER" id="PTHR15838:SF3">
    <property type="entry name" value="PROTEIN PIGMENT DEFECTIVE 338, CHLOROPLASTIC"/>
    <property type="match status" value="1"/>
</dbReference>
<keyword evidence="4" id="KW-1185">Reference proteome</keyword>
<dbReference type="SMART" id="SM00316">
    <property type="entry name" value="S1"/>
    <property type="match status" value="1"/>
</dbReference>
<dbReference type="GO" id="GO:0043489">
    <property type="term" value="P:RNA stabilization"/>
    <property type="evidence" value="ECO:0007669"/>
    <property type="project" value="TreeGrafter"/>
</dbReference>
<evidence type="ECO:0000256" key="1">
    <source>
        <dbReference type="SAM" id="MobiDB-lite"/>
    </source>
</evidence>
<name>A0AAN8ZHJ6_9MAGN</name>
<feature type="domain" description="S1 motif" evidence="2">
    <location>
        <begin position="224"/>
        <end position="295"/>
    </location>
</feature>
<feature type="region of interest" description="Disordered" evidence="1">
    <location>
        <begin position="69"/>
        <end position="91"/>
    </location>
</feature>
<dbReference type="InterPro" id="IPR003029">
    <property type="entry name" value="S1_domain"/>
</dbReference>
<dbReference type="Pfam" id="PF00575">
    <property type="entry name" value="S1"/>
    <property type="match status" value="1"/>
</dbReference>
<reference evidence="3 4" key="1">
    <citation type="submission" date="2023-12" db="EMBL/GenBank/DDBJ databases">
        <title>A high-quality genome assembly for Dillenia turbinata (Dilleniales).</title>
        <authorList>
            <person name="Chanderbali A."/>
        </authorList>
    </citation>
    <scope>NUCLEOTIDE SEQUENCE [LARGE SCALE GENOMIC DNA]</scope>
    <source>
        <strain evidence="3">LSX21</strain>
        <tissue evidence="3">Leaf</tissue>
    </source>
</reference>
<comment type="caution">
    <text evidence="3">The sequence shown here is derived from an EMBL/GenBank/DDBJ whole genome shotgun (WGS) entry which is preliminary data.</text>
</comment>
<dbReference type="AlphaFoldDB" id="A0AAN8ZHJ6"/>
<dbReference type="Gene3D" id="2.40.50.140">
    <property type="entry name" value="Nucleic acid-binding proteins"/>
    <property type="match status" value="1"/>
</dbReference>
<accession>A0AAN8ZHJ6</accession>
<dbReference type="SUPFAM" id="SSF50249">
    <property type="entry name" value="Nucleic acid-binding proteins"/>
    <property type="match status" value="1"/>
</dbReference>
<organism evidence="3 4">
    <name type="scientific">Dillenia turbinata</name>
    <dbReference type="NCBI Taxonomy" id="194707"/>
    <lineage>
        <taxon>Eukaryota</taxon>
        <taxon>Viridiplantae</taxon>
        <taxon>Streptophyta</taxon>
        <taxon>Embryophyta</taxon>
        <taxon>Tracheophyta</taxon>
        <taxon>Spermatophyta</taxon>
        <taxon>Magnoliopsida</taxon>
        <taxon>eudicotyledons</taxon>
        <taxon>Gunneridae</taxon>
        <taxon>Pentapetalae</taxon>
        <taxon>Dilleniales</taxon>
        <taxon>Dilleniaceae</taxon>
        <taxon>Dillenia</taxon>
    </lineage>
</organism>
<proteinExistence type="predicted"/>
<dbReference type="PANTHER" id="PTHR15838">
    <property type="entry name" value="NUCLEOLAR PROTEIN OF 40 KDA"/>
    <property type="match status" value="1"/>
</dbReference>
<gene>
    <name evidence="3" type="ORF">RJ641_031744</name>
</gene>
<evidence type="ECO:0000313" key="3">
    <source>
        <dbReference type="EMBL" id="KAK6938236.1"/>
    </source>
</evidence>
<dbReference type="EMBL" id="JBAMMX010000006">
    <property type="protein sequence ID" value="KAK6938236.1"/>
    <property type="molecule type" value="Genomic_DNA"/>
</dbReference>
<dbReference type="Proteomes" id="UP001370490">
    <property type="component" value="Unassembled WGS sequence"/>
</dbReference>
<evidence type="ECO:0000313" key="4">
    <source>
        <dbReference type="Proteomes" id="UP001370490"/>
    </source>
</evidence>
<dbReference type="InterPro" id="IPR012340">
    <property type="entry name" value="NA-bd_OB-fold"/>
</dbReference>
<evidence type="ECO:0000259" key="2">
    <source>
        <dbReference type="PROSITE" id="PS50126"/>
    </source>
</evidence>
<dbReference type="GO" id="GO:0003723">
    <property type="term" value="F:RNA binding"/>
    <property type="evidence" value="ECO:0007669"/>
    <property type="project" value="TreeGrafter"/>
</dbReference>